<dbReference type="InterPro" id="IPR014548">
    <property type="entry name" value="Ac_Trasf"/>
</dbReference>
<gene>
    <name evidence="8" type="ORF">G8770_05035</name>
</gene>
<dbReference type="GO" id="GO:0009247">
    <property type="term" value="P:glycolipid biosynthetic process"/>
    <property type="evidence" value="ECO:0007669"/>
    <property type="project" value="UniProtKB-ARBA"/>
</dbReference>
<name>A0A9E5JSS6_9GAMM</name>
<comment type="subcellular location">
    <subcellularLocation>
        <location evidence="1">Cell inner membrane</location>
    </subcellularLocation>
</comment>
<keyword evidence="9" id="KW-1185">Reference proteome</keyword>
<evidence type="ECO:0000256" key="7">
    <source>
        <dbReference type="SAM" id="Phobius"/>
    </source>
</evidence>
<dbReference type="PANTHER" id="PTHR30606:SF9">
    <property type="entry name" value="LIPID A BIOSYNTHESIS LAUROYLTRANSFERASE"/>
    <property type="match status" value="1"/>
</dbReference>
<evidence type="ECO:0000256" key="4">
    <source>
        <dbReference type="ARBA" id="ARBA00022679"/>
    </source>
</evidence>
<protein>
    <submittedName>
        <fullName evidence="8">Lipid A biosynthesis acyltransferase</fullName>
    </submittedName>
</protein>
<sequence>MATHWSQIQESGALIGIRFMFFIYRWFGRWAFGLLLYPVIAYFYLTKKTARQASQEYLTRIRAFNALPNNASLRQQSFRHFLHFGRGLLDKLAAWCGAFNYHNVQFRNRDDFLNMVDQGDGALVIVSHLGNLEVCRALADASQRIKLNVMVHTKHAENFNRLMNNLDGDNHLNLIQVTEVTPATAILLQEKLRNGEVVVIAGDRTPVSGGRQSAADFLGAAALFPQGPYILASVLRCPVYLMFCVRGEQGYEISFEAFADSIRLSRKNREQELAFWVQKFADRLAHYTLLHPLQWNNFYPFWVAPATSPSTPL</sequence>
<evidence type="ECO:0000313" key="8">
    <source>
        <dbReference type="EMBL" id="NHO64903.1"/>
    </source>
</evidence>
<keyword evidence="4" id="KW-0808">Transferase</keyword>
<keyword evidence="5 7" id="KW-0472">Membrane</keyword>
<feature type="transmembrane region" description="Helical" evidence="7">
    <location>
        <begin position="27"/>
        <end position="45"/>
    </location>
</feature>
<dbReference type="PANTHER" id="PTHR30606">
    <property type="entry name" value="LIPID A BIOSYNTHESIS LAUROYL ACYLTRANSFERASE"/>
    <property type="match status" value="1"/>
</dbReference>
<dbReference type="GO" id="GO:0016746">
    <property type="term" value="F:acyltransferase activity"/>
    <property type="evidence" value="ECO:0007669"/>
    <property type="project" value="UniProtKB-KW"/>
</dbReference>
<organism evidence="8 9">
    <name type="scientific">Pseudomaricurvus hydrocarbonicus</name>
    <dbReference type="NCBI Taxonomy" id="1470433"/>
    <lineage>
        <taxon>Bacteria</taxon>
        <taxon>Pseudomonadati</taxon>
        <taxon>Pseudomonadota</taxon>
        <taxon>Gammaproteobacteria</taxon>
        <taxon>Cellvibrionales</taxon>
        <taxon>Cellvibrionaceae</taxon>
        <taxon>Pseudomaricurvus</taxon>
    </lineage>
</organism>
<evidence type="ECO:0000256" key="6">
    <source>
        <dbReference type="ARBA" id="ARBA00023315"/>
    </source>
</evidence>
<dbReference type="GO" id="GO:0005886">
    <property type="term" value="C:plasma membrane"/>
    <property type="evidence" value="ECO:0007669"/>
    <property type="project" value="UniProtKB-SubCell"/>
</dbReference>
<keyword evidence="7" id="KW-0812">Transmembrane</keyword>
<dbReference type="RefSeq" id="WP_167182661.1">
    <property type="nucleotide sequence ID" value="NZ_JAAONZ010000003.1"/>
</dbReference>
<dbReference type="Proteomes" id="UP000787472">
    <property type="component" value="Unassembled WGS sequence"/>
</dbReference>
<dbReference type="Pfam" id="PF03279">
    <property type="entry name" value="Lip_A_acyltrans"/>
    <property type="match status" value="1"/>
</dbReference>
<evidence type="ECO:0000313" key="9">
    <source>
        <dbReference type="Proteomes" id="UP000787472"/>
    </source>
</evidence>
<evidence type="ECO:0000256" key="5">
    <source>
        <dbReference type="ARBA" id="ARBA00023136"/>
    </source>
</evidence>
<dbReference type="PIRSF" id="PIRSF028561">
    <property type="entry name" value="Ac_Trasf"/>
    <property type="match status" value="1"/>
</dbReference>
<keyword evidence="6 8" id="KW-0012">Acyltransferase</keyword>
<dbReference type="InterPro" id="IPR004960">
    <property type="entry name" value="LipA_acyltrans"/>
</dbReference>
<evidence type="ECO:0000256" key="3">
    <source>
        <dbReference type="ARBA" id="ARBA00022519"/>
    </source>
</evidence>
<dbReference type="EMBL" id="JAAONZ010000003">
    <property type="protein sequence ID" value="NHO64903.1"/>
    <property type="molecule type" value="Genomic_DNA"/>
</dbReference>
<comment type="caution">
    <text evidence="8">The sequence shown here is derived from an EMBL/GenBank/DDBJ whole genome shotgun (WGS) entry which is preliminary data.</text>
</comment>
<keyword evidence="3" id="KW-0997">Cell inner membrane</keyword>
<evidence type="ECO:0000256" key="2">
    <source>
        <dbReference type="ARBA" id="ARBA00022475"/>
    </source>
</evidence>
<keyword evidence="2" id="KW-1003">Cell membrane</keyword>
<dbReference type="CDD" id="cd07984">
    <property type="entry name" value="LPLAT_LABLAT-like"/>
    <property type="match status" value="1"/>
</dbReference>
<evidence type="ECO:0000256" key="1">
    <source>
        <dbReference type="ARBA" id="ARBA00004533"/>
    </source>
</evidence>
<accession>A0A9E5JSS6</accession>
<proteinExistence type="predicted"/>
<reference evidence="8" key="1">
    <citation type="submission" date="2020-03" db="EMBL/GenBank/DDBJ databases">
        <authorList>
            <person name="Guo F."/>
        </authorList>
    </citation>
    <scope>NUCLEOTIDE SEQUENCE</scope>
    <source>
        <strain evidence="8">JCM 30134</strain>
    </source>
</reference>
<dbReference type="AlphaFoldDB" id="A0A9E5JSS6"/>
<keyword evidence="7" id="KW-1133">Transmembrane helix</keyword>